<dbReference type="InterPro" id="IPR004089">
    <property type="entry name" value="MCPsignal_dom"/>
</dbReference>
<keyword evidence="9" id="KW-1185">Reference proteome</keyword>
<protein>
    <submittedName>
        <fullName evidence="8">Methyl-accepting chemotaxis protein</fullName>
    </submittedName>
</protein>
<feature type="transmembrane region" description="Helical" evidence="5">
    <location>
        <begin position="319"/>
        <end position="340"/>
    </location>
</feature>
<evidence type="ECO:0000256" key="3">
    <source>
        <dbReference type="PROSITE-ProRule" id="PRU00284"/>
    </source>
</evidence>
<reference evidence="9" key="1">
    <citation type="submission" date="2017-12" db="EMBL/GenBank/DDBJ databases">
        <title>Draft genome sequence of Telmatospirillum siberiense 26-4b1T, an acidotolerant peatland alphaproteobacterium potentially involved in sulfur cycling.</title>
        <authorList>
            <person name="Hausmann B."/>
            <person name="Pjevac P."/>
            <person name="Schreck K."/>
            <person name="Herbold C.W."/>
            <person name="Daims H."/>
            <person name="Wagner M."/>
            <person name="Pester M."/>
            <person name="Loy A."/>
        </authorList>
    </citation>
    <scope>NUCLEOTIDE SEQUENCE [LARGE SCALE GENOMIC DNA]</scope>
    <source>
        <strain evidence="9">26-4b1</strain>
    </source>
</reference>
<comment type="similarity">
    <text evidence="2">Belongs to the methyl-accepting chemotaxis (MCP) protein family.</text>
</comment>
<evidence type="ECO:0000259" key="6">
    <source>
        <dbReference type="PROSITE" id="PS50111"/>
    </source>
</evidence>
<dbReference type="Gene3D" id="1.10.287.950">
    <property type="entry name" value="Methyl-accepting chemotaxis protein"/>
    <property type="match status" value="1"/>
</dbReference>
<dbReference type="PROSITE" id="PS50111">
    <property type="entry name" value="CHEMOTAXIS_TRANSDUC_2"/>
    <property type="match status" value="1"/>
</dbReference>
<dbReference type="SMART" id="SM00283">
    <property type="entry name" value="MA"/>
    <property type="match status" value="1"/>
</dbReference>
<evidence type="ECO:0000259" key="7">
    <source>
        <dbReference type="PROSITE" id="PS50885"/>
    </source>
</evidence>
<feature type="region of interest" description="Disordered" evidence="4">
    <location>
        <begin position="434"/>
        <end position="454"/>
    </location>
</feature>
<dbReference type="PANTHER" id="PTHR32089">
    <property type="entry name" value="METHYL-ACCEPTING CHEMOTAXIS PROTEIN MCPB"/>
    <property type="match status" value="1"/>
</dbReference>
<dbReference type="SUPFAM" id="SSF58104">
    <property type="entry name" value="Methyl-accepting chemotaxis protein (MCP) signaling domain"/>
    <property type="match status" value="1"/>
</dbReference>
<feature type="domain" description="HAMP" evidence="7">
    <location>
        <begin position="342"/>
        <end position="395"/>
    </location>
</feature>
<dbReference type="Gene3D" id="6.10.340.10">
    <property type="match status" value="1"/>
</dbReference>
<sequence>MMMNISVRTVFLSVITLLSFSLFVVTGDRMVRAWRSYADAQATRDLSEVDRSLFKTFVQLRVIRGDIGGAVIGRDDPAAAITDYKRKMGELISAAAQSLRQVAITRETSLPTDLERHWQSSDGHFKQIFDEIARPKAERDVKSFDSWTADNIAIAQVFGDASLALANSIRMTDPVIGELMLIHQLGWRLRDRYGLQCVIRSNISTGRPLTDAVKNTVLTMRTTMDADWASLQGVLSRPGASPALAEAMKSARDVTNKAHAEEDRLIARLDGSGTPLMPVEEFNRLCNQPFEPLANIAYRALDEVVAYADQQSTSARNRLLFDAFVFLFAIAMGGTGWFAVHSRLSKPFRILMGAIQHLTNRDYSVAVPTLGHADELKSMADALEELRVSAATAQRLAAEEDARRQAELRRGTAVEALCRDFDTTADQAMTSLGSTTSSLRDTAGQMQSTANNASSQAEQVAAAARRAATNVQTVAAATEELNASISEISARVHASASTAQQASAQAEQTNTTVEELNRAAQRIGEVVQLITDIASQTNLLALNATIEAARAGDAGKGFAVVANEVKHLATQTAKATEEIGQQISGIQATTQGAVVAIRAITGAIGEINEGAAAIAAAVEEQGAATQEIARNVQLAAQGTQEVTETIQGVAGNSRQTGAEASNVLVSVDLMVSEVDGLRERVQGFLGGLRKL</sequence>
<dbReference type="EMBL" id="PIUM01000032">
    <property type="protein sequence ID" value="PKU22441.1"/>
    <property type="molecule type" value="Genomic_DNA"/>
</dbReference>
<keyword evidence="5" id="KW-1133">Transmembrane helix</keyword>
<dbReference type="PRINTS" id="PR00260">
    <property type="entry name" value="CHEMTRNSDUCR"/>
</dbReference>
<proteinExistence type="inferred from homology"/>
<dbReference type="GO" id="GO:0007165">
    <property type="term" value="P:signal transduction"/>
    <property type="evidence" value="ECO:0007669"/>
    <property type="project" value="UniProtKB-KW"/>
</dbReference>
<evidence type="ECO:0000256" key="5">
    <source>
        <dbReference type="SAM" id="Phobius"/>
    </source>
</evidence>
<dbReference type="InterPro" id="IPR003660">
    <property type="entry name" value="HAMP_dom"/>
</dbReference>
<feature type="compositionally biased region" description="Polar residues" evidence="4">
    <location>
        <begin position="434"/>
        <end position="449"/>
    </location>
</feature>
<evidence type="ECO:0000256" key="1">
    <source>
        <dbReference type="ARBA" id="ARBA00023224"/>
    </source>
</evidence>
<feature type="domain" description="Methyl-accepting transducer" evidence="6">
    <location>
        <begin position="442"/>
        <end position="664"/>
    </location>
</feature>
<dbReference type="PROSITE" id="PS50885">
    <property type="entry name" value="HAMP"/>
    <property type="match status" value="1"/>
</dbReference>
<dbReference type="SMART" id="SM00304">
    <property type="entry name" value="HAMP"/>
    <property type="match status" value="1"/>
</dbReference>
<evidence type="ECO:0000256" key="4">
    <source>
        <dbReference type="SAM" id="MobiDB-lite"/>
    </source>
</evidence>
<evidence type="ECO:0000313" key="9">
    <source>
        <dbReference type="Proteomes" id="UP000233293"/>
    </source>
</evidence>
<keyword evidence="5" id="KW-0812">Transmembrane</keyword>
<accession>A0A2N3PPW0</accession>
<dbReference type="InterPro" id="IPR004090">
    <property type="entry name" value="Chemotax_Me-accpt_rcpt"/>
</dbReference>
<dbReference type="Proteomes" id="UP000233293">
    <property type="component" value="Unassembled WGS sequence"/>
</dbReference>
<dbReference type="GO" id="GO:0004888">
    <property type="term" value="F:transmembrane signaling receptor activity"/>
    <property type="evidence" value="ECO:0007669"/>
    <property type="project" value="InterPro"/>
</dbReference>
<dbReference type="AlphaFoldDB" id="A0A2N3PPW0"/>
<dbReference type="Pfam" id="PF00015">
    <property type="entry name" value="MCPsignal"/>
    <property type="match status" value="1"/>
</dbReference>
<gene>
    <name evidence="8" type="ORF">CWS72_21820</name>
</gene>
<comment type="caution">
    <text evidence="8">The sequence shown here is derived from an EMBL/GenBank/DDBJ whole genome shotgun (WGS) entry which is preliminary data.</text>
</comment>
<name>A0A2N3PPW0_9PROT</name>
<evidence type="ECO:0000256" key="2">
    <source>
        <dbReference type="ARBA" id="ARBA00029447"/>
    </source>
</evidence>
<organism evidence="8 9">
    <name type="scientific">Telmatospirillum siberiense</name>
    <dbReference type="NCBI Taxonomy" id="382514"/>
    <lineage>
        <taxon>Bacteria</taxon>
        <taxon>Pseudomonadati</taxon>
        <taxon>Pseudomonadota</taxon>
        <taxon>Alphaproteobacteria</taxon>
        <taxon>Rhodospirillales</taxon>
        <taxon>Rhodospirillaceae</taxon>
        <taxon>Telmatospirillum</taxon>
    </lineage>
</organism>
<dbReference type="GO" id="GO:0006935">
    <property type="term" value="P:chemotaxis"/>
    <property type="evidence" value="ECO:0007669"/>
    <property type="project" value="InterPro"/>
</dbReference>
<evidence type="ECO:0000313" key="8">
    <source>
        <dbReference type="EMBL" id="PKU22441.1"/>
    </source>
</evidence>
<keyword evidence="5" id="KW-0472">Membrane</keyword>
<dbReference type="PANTHER" id="PTHR32089:SF112">
    <property type="entry name" value="LYSOZYME-LIKE PROTEIN-RELATED"/>
    <property type="match status" value="1"/>
</dbReference>
<dbReference type="GO" id="GO:0016020">
    <property type="term" value="C:membrane"/>
    <property type="evidence" value="ECO:0007669"/>
    <property type="project" value="InterPro"/>
</dbReference>
<keyword evidence="1 3" id="KW-0807">Transducer</keyword>